<organism evidence="1 2">
    <name type="scientific">Gossypium trilobum</name>
    <dbReference type="NCBI Taxonomy" id="34281"/>
    <lineage>
        <taxon>Eukaryota</taxon>
        <taxon>Viridiplantae</taxon>
        <taxon>Streptophyta</taxon>
        <taxon>Embryophyta</taxon>
        <taxon>Tracheophyta</taxon>
        <taxon>Spermatophyta</taxon>
        <taxon>Magnoliopsida</taxon>
        <taxon>eudicotyledons</taxon>
        <taxon>Gunneridae</taxon>
        <taxon>Pentapetalae</taxon>
        <taxon>rosids</taxon>
        <taxon>malvids</taxon>
        <taxon>Malvales</taxon>
        <taxon>Malvaceae</taxon>
        <taxon>Malvoideae</taxon>
        <taxon>Gossypium</taxon>
    </lineage>
</organism>
<dbReference type="Proteomes" id="UP000593568">
    <property type="component" value="Unassembled WGS sequence"/>
</dbReference>
<evidence type="ECO:0000313" key="1">
    <source>
        <dbReference type="EMBL" id="MBA0762988.1"/>
    </source>
</evidence>
<dbReference type="InterPro" id="IPR045249">
    <property type="entry name" value="HARBI1-like"/>
</dbReference>
<dbReference type="AlphaFoldDB" id="A0A7J9DQS0"/>
<evidence type="ECO:0008006" key="3">
    <source>
        <dbReference type="Google" id="ProtNLM"/>
    </source>
</evidence>
<protein>
    <recommendedName>
        <fullName evidence="3">DDE Tnp4 domain-containing protein</fullName>
    </recommendedName>
</protein>
<accession>A0A7J9DQS0</accession>
<comment type="caution">
    <text evidence="1">The sequence shown here is derived from an EMBL/GenBank/DDBJ whole genome shotgun (WGS) entry which is preliminary data.</text>
</comment>
<dbReference type="PANTHER" id="PTHR22930">
    <property type="match status" value="1"/>
</dbReference>
<gene>
    <name evidence="1" type="ORF">Gotri_012524</name>
</gene>
<dbReference type="EMBL" id="JABEZW010000004">
    <property type="protein sequence ID" value="MBA0762988.1"/>
    <property type="molecule type" value="Genomic_DNA"/>
</dbReference>
<feature type="non-terminal residue" evidence="1">
    <location>
        <position position="75"/>
    </location>
</feature>
<dbReference type="PANTHER" id="PTHR22930:SF293">
    <property type="entry name" value="PROTEIN ALP1-LIKE"/>
    <property type="match status" value="1"/>
</dbReference>
<evidence type="ECO:0000313" key="2">
    <source>
        <dbReference type="Proteomes" id="UP000593568"/>
    </source>
</evidence>
<name>A0A7J9DQS0_9ROSI</name>
<proteinExistence type="predicted"/>
<sequence>MLGVCTPDMHFVYVIPSWENPVADGRVLRDAISRRHGLTVPHGCYYLVDVGYTNCEGFLAPFRRQIYHLNEWRQG</sequence>
<keyword evidence="2" id="KW-1185">Reference proteome</keyword>
<reference evidence="1 2" key="1">
    <citation type="journal article" date="2019" name="Genome Biol. Evol.">
        <title>Insights into the evolution of the New World diploid cottons (Gossypium, subgenus Houzingenia) based on genome sequencing.</title>
        <authorList>
            <person name="Grover C.E."/>
            <person name="Arick M.A. 2nd"/>
            <person name="Thrash A."/>
            <person name="Conover J.L."/>
            <person name="Sanders W.S."/>
            <person name="Peterson D.G."/>
            <person name="Frelichowski J.E."/>
            <person name="Scheffler J.A."/>
            <person name="Scheffler B.E."/>
            <person name="Wendel J.F."/>
        </authorList>
    </citation>
    <scope>NUCLEOTIDE SEQUENCE [LARGE SCALE GENOMIC DNA]</scope>
    <source>
        <strain evidence="1">8</strain>
        <tissue evidence="1">Leaf</tissue>
    </source>
</reference>